<keyword evidence="3" id="KW-0028">Amino-acid biosynthesis</keyword>
<dbReference type="InterPro" id="IPR015422">
    <property type="entry name" value="PyrdxlP-dep_Trfase_small"/>
</dbReference>
<dbReference type="InterPro" id="IPR015424">
    <property type="entry name" value="PyrdxlP-dep_Trfase"/>
</dbReference>
<comment type="catalytic activity">
    <reaction evidence="3">
        <text>O-succinyl-L-homoserine + hydrogen sulfide = L-homocysteine + succinate</text>
        <dbReference type="Rhea" id="RHEA:27826"/>
        <dbReference type="ChEBI" id="CHEBI:29919"/>
        <dbReference type="ChEBI" id="CHEBI:30031"/>
        <dbReference type="ChEBI" id="CHEBI:57661"/>
        <dbReference type="ChEBI" id="CHEBI:58199"/>
    </reaction>
</comment>
<dbReference type="UniPathway" id="UPA00051">
    <property type="reaction ID" value="UER00449"/>
</dbReference>
<dbReference type="Gene3D" id="3.40.640.10">
    <property type="entry name" value="Type I PLP-dependent aspartate aminotransferase-like (Major domain)"/>
    <property type="match status" value="1"/>
</dbReference>
<reference evidence="6 7" key="1">
    <citation type="submission" date="2016-10" db="EMBL/GenBank/DDBJ databases">
        <authorList>
            <person name="de Groot N.N."/>
        </authorList>
    </citation>
    <scope>NUCLEOTIDE SEQUENCE [LARGE SCALE GENOMIC DNA]</scope>
    <source>
        <strain evidence="6 7">DSM 29316</strain>
    </source>
</reference>
<sequence length="391" mass="42045">MARKPRTELVHGGTRRSQYNEVSEAIFLTQGFVYDTADQARMRFEAAGPDEFIYARYGNPTVAMFEQRIALLEGAEDAFATASGMAAVNGALCSALKAGDHVVAGKALFGSCLYILQEILPRFGVEVDFVDGTDLDAWRAAIRPDTRAVFFESVANPTLDVVDIAGVVEIAHAHGALVMVDNVFATPVFSRAIELGADVVIYSATKHIDGQGRALGGVVLGTKEFIRKTLEPYMKHTGGSLSPFNAWIMLKGLETIDLRVRAQADATLQIAEALRGHEKLGRVLYPGLADHPQKALVDRQTGSGGTVLSLDLKGGQEAAFAFLDALEIVIISNNLGDAKSIATHPATTTHQRLDDALKQELGITPGLVRLSVGLEDVEDLIDDIEQALSRC</sequence>
<dbReference type="EMBL" id="FOJU01000001">
    <property type="protein sequence ID" value="SFA72723.1"/>
    <property type="molecule type" value="Genomic_DNA"/>
</dbReference>
<comment type="pathway">
    <text evidence="3">Amino-acid biosynthesis; L-methionine biosynthesis via de novo pathway; L-homocysteine from O-succinyl-L-homoserine: step 1/1.</text>
</comment>
<dbReference type="Proteomes" id="UP000198796">
    <property type="component" value="Unassembled WGS sequence"/>
</dbReference>
<dbReference type="GO" id="GO:0016765">
    <property type="term" value="F:transferase activity, transferring alkyl or aryl (other than methyl) groups"/>
    <property type="evidence" value="ECO:0007669"/>
    <property type="project" value="UniProtKB-UniRule"/>
</dbReference>
<dbReference type="PIRSF" id="PIRSF001434">
    <property type="entry name" value="CGS"/>
    <property type="match status" value="1"/>
</dbReference>
<dbReference type="OrthoDB" id="9805807at2"/>
<dbReference type="STRING" id="871651.SAMN05421688_0411"/>
<comment type="function">
    <text evidence="3">Catalyzes the formation of L-homocysteine from O-succinyl-L-homoserine (OSHS) and hydrogen sulfide.</text>
</comment>
<dbReference type="FunFam" id="3.40.640.10:FF:000046">
    <property type="entry name" value="Cystathionine gamma-lyase"/>
    <property type="match status" value="1"/>
</dbReference>
<dbReference type="InterPro" id="IPR015421">
    <property type="entry name" value="PyrdxlP-dep_Trfase_major"/>
</dbReference>
<comment type="cofactor">
    <cofactor evidence="1 3 5">
        <name>pyridoxal 5'-phosphate</name>
        <dbReference type="ChEBI" id="CHEBI:597326"/>
    </cofactor>
</comment>
<dbReference type="PANTHER" id="PTHR11808">
    <property type="entry name" value="TRANS-SULFURATION ENZYME FAMILY MEMBER"/>
    <property type="match status" value="1"/>
</dbReference>
<comment type="subunit">
    <text evidence="3">Homotetramer.</text>
</comment>
<accession>A0A1I0V9J9</accession>
<evidence type="ECO:0000256" key="4">
    <source>
        <dbReference type="PIRSR" id="PIRSR001434-2"/>
    </source>
</evidence>
<dbReference type="GO" id="GO:0019346">
    <property type="term" value="P:transsulfuration"/>
    <property type="evidence" value="ECO:0007669"/>
    <property type="project" value="InterPro"/>
</dbReference>
<dbReference type="InterPro" id="IPR000277">
    <property type="entry name" value="Cys/Met-Metab_PyrdxlP-dep_enz"/>
</dbReference>
<protein>
    <recommendedName>
        <fullName evidence="3">O-succinylhomoserine sulfhydrylase</fullName>
        <shortName evidence="3">OSH sulfhydrylase</shortName>
        <shortName evidence="3">OSHS sulfhydrylase</shortName>
        <ecNumber evidence="3">2.5.1.-</ecNumber>
    </recommendedName>
</protein>
<keyword evidence="2 3" id="KW-0663">Pyridoxal phosphate</keyword>
<keyword evidence="3" id="KW-0486">Methionine biosynthesis</keyword>
<organism evidence="6 7">
    <name type="scientific">Poseidonocella pacifica</name>
    <dbReference type="NCBI Taxonomy" id="871651"/>
    <lineage>
        <taxon>Bacteria</taxon>
        <taxon>Pseudomonadati</taxon>
        <taxon>Pseudomonadota</taxon>
        <taxon>Alphaproteobacteria</taxon>
        <taxon>Rhodobacterales</taxon>
        <taxon>Roseobacteraceae</taxon>
        <taxon>Poseidonocella</taxon>
    </lineage>
</organism>
<dbReference type="GO" id="GO:0016846">
    <property type="term" value="F:carbon-sulfur lyase activity"/>
    <property type="evidence" value="ECO:0007669"/>
    <property type="project" value="TreeGrafter"/>
</dbReference>
<dbReference type="PANTHER" id="PTHR11808:SF80">
    <property type="entry name" value="CYSTATHIONINE GAMMA-LYASE"/>
    <property type="match status" value="1"/>
</dbReference>
<dbReference type="SUPFAM" id="SSF53383">
    <property type="entry name" value="PLP-dependent transferases"/>
    <property type="match status" value="1"/>
</dbReference>
<dbReference type="CDD" id="cd00614">
    <property type="entry name" value="CGS_like"/>
    <property type="match status" value="1"/>
</dbReference>
<evidence type="ECO:0000313" key="7">
    <source>
        <dbReference type="Proteomes" id="UP000198796"/>
    </source>
</evidence>
<dbReference type="InterPro" id="IPR006234">
    <property type="entry name" value="O-succ-hSer_sulfhydrylase"/>
</dbReference>
<dbReference type="GO" id="GO:0071266">
    <property type="term" value="P:'de novo' L-methionine biosynthetic process"/>
    <property type="evidence" value="ECO:0007669"/>
    <property type="project" value="UniProtKB-UniRule"/>
</dbReference>
<feature type="modified residue" description="N6-(pyridoxal phosphate)lysine" evidence="3 4">
    <location>
        <position position="206"/>
    </location>
</feature>
<dbReference type="GO" id="GO:0005737">
    <property type="term" value="C:cytoplasm"/>
    <property type="evidence" value="ECO:0007669"/>
    <property type="project" value="TreeGrafter"/>
</dbReference>
<dbReference type="AlphaFoldDB" id="A0A1I0V9J9"/>
<evidence type="ECO:0000313" key="6">
    <source>
        <dbReference type="EMBL" id="SFA72723.1"/>
    </source>
</evidence>
<proteinExistence type="inferred from homology"/>
<dbReference type="Pfam" id="PF01053">
    <property type="entry name" value="Cys_Met_Meta_PP"/>
    <property type="match status" value="1"/>
</dbReference>
<gene>
    <name evidence="3" type="primary">metZ</name>
    <name evidence="6" type="ORF">SAMN05421688_0411</name>
</gene>
<comment type="similarity">
    <text evidence="3">Belongs to the trans-sulfuration enzymes family. MetZ subfamily.</text>
</comment>
<evidence type="ECO:0000256" key="3">
    <source>
        <dbReference type="HAMAP-Rule" id="MF_02056"/>
    </source>
</evidence>
<dbReference type="Gene3D" id="3.90.1150.10">
    <property type="entry name" value="Aspartate Aminotransferase, domain 1"/>
    <property type="match status" value="1"/>
</dbReference>
<dbReference type="HAMAP" id="MF_02056">
    <property type="entry name" value="MetZ"/>
    <property type="match status" value="1"/>
</dbReference>
<dbReference type="GO" id="GO:0030170">
    <property type="term" value="F:pyridoxal phosphate binding"/>
    <property type="evidence" value="ECO:0007669"/>
    <property type="project" value="UniProtKB-UniRule"/>
</dbReference>
<dbReference type="EC" id="2.5.1.-" evidence="3"/>
<dbReference type="GO" id="GO:0071268">
    <property type="term" value="P:homocysteine biosynthetic process"/>
    <property type="evidence" value="ECO:0007669"/>
    <property type="project" value="InterPro"/>
</dbReference>
<dbReference type="RefSeq" id="WP_092060102.1">
    <property type="nucleotide sequence ID" value="NZ_FOJU01000001.1"/>
</dbReference>
<evidence type="ECO:0000256" key="2">
    <source>
        <dbReference type="ARBA" id="ARBA00022898"/>
    </source>
</evidence>
<evidence type="ECO:0000256" key="5">
    <source>
        <dbReference type="RuleBase" id="RU362118"/>
    </source>
</evidence>
<name>A0A1I0V9J9_9RHOB</name>
<evidence type="ECO:0000256" key="1">
    <source>
        <dbReference type="ARBA" id="ARBA00001933"/>
    </source>
</evidence>
<keyword evidence="7" id="KW-1185">Reference proteome</keyword>
<dbReference type="NCBIfam" id="TIGR01325">
    <property type="entry name" value="O_suc_HS_sulf"/>
    <property type="match status" value="1"/>
</dbReference>
<keyword evidence="3" id="KW-0808">Transferase</keyword>